<dbReference type="PANTHER" id="PTHR21727">
    <property type="entry name" value="PHOSPHORYLATED CTD INTERACTING FACTOR 1"/>
    <property type="match status" value="1"/>
</dbReference>
<name>A0A7J6M2P5_PEROL</name>
<proteinExistence type="predicted"/>
<evidence type="ECO:0000259" key="1">
    <source>
        <dbReference type="Pfam" id="PF12237"/>
    </source>
</evidence>
<accession>A0A7J6M2P5</accession>
<gene>
    <name evidence="2" type="primary">PCIF1_1</name>
    <name evidence="2" type="ORF">FOL46_003446</name>
</gene>
<evidence type="ECO:0000313" key="3">
    <source>
        <dbReference type="Proteomes" id="UP000572268"/>
    </source>
</evidence>
<dbReference type="EMBL" id="JABANN010000221">
    <property type="protein sequence ID" value="KAF4665832.1"/>
    <property type="molecule type" value="Genomic_DNA"/>
</dbReference>
<dbReference type="GO" id="GO:0016422">
    <property type="term" value="F:mRNA (2'-O-methyladenosine-N6-)-methyltransferase activity"/>
    <property type="evidence" value="ECO:0007669"/>
    <property type="project" value="InterPro"/>
</dbReference>
<reference evidence="2 3" key="1">
    <citation type="submission" date="2020-04" db="EMBL/GenBank/DDBJ databases">
        <title>Perkinsus olseni comparative genomics.</title>
        <authorList>
            <person name="Bogema D.R."/>
        </authorList>
    </citation>
    <scope>NUCLEOTIDE SEQUENCE [LARGE SCALE GENOMIC DNA]</scope>
    <source>
        <strain evidence="2">ATCC PRA-31</strain>
    </source>
</reference>
<dbReference type="InterPro" id="IPR022035">
    <property type="entry name" value="PCIF1_WW"/>
</dbReference>
<feature type="domain" description="PCIF1 WW" evidence="1">
    <location>
        <begin position="192"/>
        <end position="369"/>
    </location>
</feature>
<organism evidence="2 3">
    <name type="scientific">Perkinsus olseni</name>
    <name type="common">Perkinsus atlanticus</name>
    <dbReference type="NCBI Taxonomy" id="32597"/>
    <lineage>
        <taxon>Eukaryota</taxon>
        <taxon>Sar</taxon>
        <taxon>Alveolata</taxon>
        <taxon>Perkinsozoa</taxon>
        <taxon>Perkinsea</taxon>
        <taxon>Perkinsida</taxon>
        <taxon>Perkinsidae</taxon>
        <taxon>Perkinsus</taxon>
    </lineage>
</organism>
<evidence type="ECO:0000313" key="2">
    <source>
        <dbReference type="EMBL" id="KAF4665832.1"/>
    </source>
</evidence>
<dbReference type="InterPro" id="IPR039881">
    <property type="entry name" value="PCIF1-like"/>
</dbReference>
<dbReference type="GO" id="GO:0099122">
    <property type="term" value="F:RNA polymerase II C-terminal domain binding"/>
    <property type="evidence" value="ECO:0007669"/>
    <property type="project" value="InterPro"/>
</dbReference>
<comment type="caution">
    <text evidence="2">The sequence shown here is derived from an EMBL/GenBank/DDBJ whole genome shotgun (WGS) entry which is preliminary data.</text>
</comment>
<dbReference type="Pfam" id="PF12237">
    <property type="entry name" value="PCIF1_WW"/>
    <property type="match status" value="1"/>
</dbReference>
<dbReference type="Proteomes" id="UP000572268">
    <property type="component" value="Unassembled WGS sequence"/>
</dbReference>
<dbReference type="GO" id="GO:0032259">
    <property type="term" value="P:methylation"/>
    <property type="evidence" value="ECO:0007669"/>
    <property type="project" value="UniProtKB-KW"/>
</dbReference>
<dbReference type="PANTHER" id="PTHR21727:SF0">
    <property type="entry name" value="MRNA (2'-O-METHYLADENOSINE-N(6)-)-METHYLTRANSFERASE"/>
    <property type="match status" value="1"/>
</dbReference>
<dbReference type="AlphaFoldDB" id="A0A7J6M2P5"/>
<sequence>MDCFTNECLLEIVRRGEMNGLRKVFDRSCNRMSNLKRAPNESFNAWLFAALAEPDAPLACEEREHLFVEVSQNVPAVSPIEKYLQRSGAKPVEINRDDPAVPGEALLSRELEVLLREGFARARSDVLVRWPGVIHDFLEANDFEATVERSCPRQGRIKYALVLPTEGLPKELEGFVIHQPMSYDILAEYDDKLRERYRRESERGTADMRESIDVSQRIWLLLHRYNTLFGSKSGEGRGWQLATPAAAMELMKVRCDVTHECFASPLNATMPSFCSLFYDTDRFFGSVGSFFRLPMDQFPQSCEIGPPYEPGLMLKAVRKVERILAQACKTFVFVVPDWEDCESIDMLKRSKYNVGNLSLKKEEHRYKNGFQHMVLRGSLKHSMCETPTLIAWLSSSDVQIAAHDCDEMRRSWQPKD</sequence>
<keyword evidence="2" id="KW-0808">Transferase</keyword>
<protein>
    <submittedName>
        <fullName evidence="2">mRNA (2'-O-methyladenosine-N(6)-)-methyltransferase</fullName>
    </submittedName>
</protein>
<keyword evidence="2" id="KW-0489">Methyltransferase</keyword>